<dbReference type="AlphaFoldDB" id="A0A445C0D1"/>
<reference evidence="1 2" key="1">
    <citation type="submission" date="2019-01" db="EMBL/GenBank/DDBJ databases">
        <title>Sequencing of cultivated peanut Arachis hypogaea provides insights into genome evolution and oil improvement.</title>
        <authorList>
            <person name="Chen X."/>
        </authorList>
    </citation>
    <scope>NUCLEOTIDE SEQUENCE [LARGE SCALE GENOMIC DNA]</scope>
    <source>
        <strain evidence="2">cv. Fuhuasheng</strain>
        <tissue evidence="1">Leaves</tissue>
    </source>
</reference>
<dbReference type="PANTHER" id="PTHR31286:SF99">
    <property type="entry name" value="DUF4283 DOMAIN-CONTAINING PROTEIN"/>
    <property type="match status" value="1"/>
</dbReference>
<sequence length="359" mass="41901">MSFAGIFTQEKDLKKKNTKKVKKRKEVYLNQPSDIMEIVSSDHQEGVEITPKVSYRDSLLSLFGIHINIVNEPIAITDEDEFDPENRWYKDEIGSLKKEKPFDPCSVISVTQEEFAEWCKPWKAALIVRVLGKRVSLGFMKQRLKRDWARKSKLSDDYSYTLLGEPWMIAGHYFIVQRWRPFFLESEKEVRKVAAWIRILNLPIELYNPKFLWRVGSTIGSMLKIDKTMSIHSRDKFVWIFVEINLSKQLVPRISVLESILNIEYKSLHMICFRCEKYGHKSEVCSEMLDSNKNHHVEEVTRGSGSVNQNVSQATWGPHHELKKSRKGFSNGKYIQANMERKDPNPDHALEKGSFFNIL</sequence>
<dbReference type="InterPro" id="IPR040256">
    <property type="entry name" value="At4g02000-like"/>
</dbReference>
<dbReference type="Proteomes" id="UP000289738">
    <property type="component" value="Chromosome A08"/>
</dbReference>
<dbReference type="PANTHER" id="PTHR31286">
    <property type="entry name" value="GLYCINE-RICH CELL WALL STRUCTURAL PROTEIN 1.8-LIKE"/>
    <property type="match status" value="1"/>
</dbReference>
<protein>
    <submittedName>
        <fullName evidence="1">Uncharacterized protein</fullName>
    </submittedName>
</protein>
<proteinExistence type="predicted"/>
<evidence type="ECO:0000313" key="1">
    <source>
        <dbReference type="EMBL" id="RYR44231.1"/>
    </source>
</evidence>
<gene>
    <name evidence="1" type="ORF">Ahy_A08g040597</name>
</gene>
<name>A0A445C0D1_ARAHY</name>
<accession>A0A445C0D1</accession>
<dbReference type="STRING" id="3818.A0A445C0D1"/>
<organism evidence="1 2">
    <name type="scientific">Arachis hypogaea</name>
    <name type="common">Peanut</name>
    <dbReference type="NCBI Taxonomy" id="3818"/>
    <lineage>
        <taxon>Eukaryota</taxon>
        <taxon>Viridiplantae</taxon>
        <taxon>Streptophyta</taxon>
        <taxon>Embryophyta</taxon>
        <taxon>Tracheophyta</taxon>
        <taxon>Spermatophyta</taxon>
        <taxon>Magnoliopsida</taxon>
        <taxon>eudicotyledons</taxon>
        <taxon>Gunneridae</taxon>
        <taxon>Pentapetalae</taxon>
        <taxon>rosids</taxon>
        <taxon>fabids</taxon>
        <taxon>Fabales</taxon>
        <taxon>Fabaceae</taxon>
        <taxon>Papilionoideae</taxon>
        <taxon>50 kb inversion clade</taxon>
        <taxon>dalbergioids sensu lato</taxon>
        <taxon>Dalbergieae</taxon>
        <taxon>Pterocarpus clade</taxon>
        <taxon>Arachis</taxon>
    </lineage>
</organism>
<evidence type="ECO:0000313" key="2">
    <source>
        <dbReference type="Proteomes" id="UP000289738"/>
    </source>
</evidence>
<keyword evidence="2" id="KW-1185">Reference proteome</keyword>
<comment type="caution">
    <text evidence="1">The sequence shown here is derived from an EMBL/GenBank/DDBJ whole genome shotgun (WGS) entry which is preliminary data.</text>
</comment>
<dbReference type="EMBL" id="SDMP01000008">
    <property type="protein sequence ID" value="RYR44231.1"/>
    <property type="molecule type" value="Genomic_DNA"/>
</dbReference>